<dbReference type="STRING" id="1265313.HRUBRA_02843"/>
<evidence type="ECO:0000313" key="6">
    <source>
        <dbReference type="Proteomes" id="UP000029640"/>
    </source>
</evidence>
<dbReference type="Gene3D" id="1.10.10.10">
    <property type="entry name" value="Winged helix-like DNA-binding domain superfamily/Winged helix DNA-binding domain"/>
    <property type="match status" value="1"/>
</dbReference>
<dbReference type="AlphaFoldDB" id="A0A095VNC5"/>
<dbReference type="GO" id="GO:0006355">
    <property type="term" value="P:regulation of DNA-templated transcription"/>
    <property type="evidence" value="ECO:0007669"/>
    <property type="project" value="InterPro"/>
</dbReference>
<comment type="caution">
    <text evidence="5">The sequence shown here is derived from an EMBL/GenBank/DDBJ whole genome shotgun (WGS) entry which is preliminary data.</text>
</comment>
<dbReference type="Proteomes" id="UP000029640">
    <property type="component" value="Unassembled WGS sequence"/>
</dbReference>
<keyword evidence="6" id="KW-1185">Reference proteome</keyword>
<evidence type="ECO:0000256" key="2">
    <source>
        <dbReference type="ARBA" id="ARBA00023125"/>
    </source>
</evidence>
<evidence type="ECO:0000256" key="3">
    <source>
        <dbReference type="ARBA" id="ARBA00023163"/>
    </source>
</evidence>
<organism evidence="5 6">
    <name type="scientific">Pseudohaliea rubra DSM 19751</name>
    <dbReference type="NCBI Taxonomy" id="1265313"/>
    <lineage>
        <taxon>Bacteria</taxon>
        <taxon>Pseudomonadati</taxon>
        <taxon>Pseudomonadota</taxon>
        <taxon>Gammaproteobacteria</taxon>
        <taxon>Cellvibrionales</taxon>
        <taxon>Halieaceae</taxon>
        <taxon>Pseudohaliea</taxon>
    </lineage>
</organism>
<dbReference type="CDD" id="cd06170">
    <property type="entry name" value="LuxR_C_like"/>
    <property type="match status" value="1"/>
</dbReference>
<dbReference type="eggNOG" id="COG2197">
    <property type="taxonomic scope" value="Bacteria"/>
</dbReference>
<dbReference type="GO" id="GO:0003677">
    <property type="term" value="F:DNA binding"/>
    <property type="evidence" value="ECO:0007669"/>
    <property type="project" value="UniProtKB-KW"/>
</dbReference>
<dbReference type="PROSITE" id="PS50043">
    <property type="entry name" value="HTH_LUXR_2"/>
    <property type="match status" value="1"/>
</dbReference>
<keyword evidence="3" id="KW-0804">Transcription</keyword>
<gene>
    <name evidence="5" type="ORF">HRUBRA_02843</name>
</gene>
<dbReference type="OrthoDB" id="343383at2"/>
<feature type="domain" description="HTH luxR-type" evidence="4">
    <location>
        <begin position="197"/>
        <end position="262"/>
    </location>
</feature>
<dbReference type="EMBL" id="AUVB01000089">
    <property type="protein sequence ID" value="KGE02578.1"/>
    <property type="molecule type" value="Genomic_DNA"/>
</dbReference>
<evidence type="ECO:0000256" key="1">
    <source>
        <dbReference type="ARBA" id="ARBA00023015"/>
    </source>
</evidence>
<dbReference type="PANTHER" id="PTHR44688:SF16">
    <property type="entry name" value="DNA-BINDING TRANSCRIPTIONAL ACTIVATOR DEVR_DOSR"/>
    <property type="match status" value="1"/>
</dbReference>
<proteinExistence type="predicted"/>
<dbReference type="SMART" id="SM00421">
    <property type="entry name" value="HTH_LUXR"/>
    <property type="match status" value="1"/>
</dbReference>
<reference evidence="5 6" key="1">
    <citation type="journal article" date="2014" name="Genome Announc.">
        <title>Genome Sequence of Gammaproteobacterial Pseudohaliea rubra Type Strain DSM 19751, Isolated from Coastal Seawater of the Mediterranean Sea.</title>
        <authorList>
            <person name="Spring S."/>
            <person name="Fiebig A."/>
            <person name="Riedel T."/>
            <person name="Goker M."/>
            <person name="Klenk H.P."/>
        </authorList>
    </citation>
    <scope>NUCLEOTIDE SEQUENCE [LARGE SCALE GENOMIC DNA]</scope>
    <source>
        <strain evidence="5 6">DSM 19751</strain>
    </source>
</reference>
<dbReference type="InterPro" id="IPR036388">
    <property type="entry name" value="WH-like_DNA-bd_sf"/>
</dbReference>
<dbReference type="RefSeq" id="WP_035515144.1">
    <property type="nucleotide sequence ID" value="NZ_KN234753.1"/>
</dbReference>
<evidence type="ECO:0000313" key="5">
    <source>
        <dbReference type="EMBL" id="KGE02578.1"/>
    </source>
</evidence>
<dbReference type="Pfam" id="PF00196">
    <property type="entry name" value="GerE"/>
    <property type="match status" value="1"/>
</dbReference>
<dbReference type="InterPro" id="IPR016032">
    <property type="entry name" value="Sig_transdc_resp-reg_C-effctor"/>
</dbReference>
<accession>A0A095VNC5</accession>
<evidence type="ECO:0000259" key="4">
    <source>
        <dbReference type="PROSITE" id="PS50043"/>
    </source>
</evidence>
<protein>
    <submittedName>
        <fullName evidence="5">Transcriptional regulator, LuxR family protein</fullName>
    </submittedName>
</protein>
<keyword evidence="1" id="KW-0805">Transcription regulation</keyword>
<sequence>MIDPAKLGQWHLDLSRAIDSLGSDDFFPALVAAVRNQVPVAYPQFWLYHRELPPQVLYHEIPANAVAAQVDRYLEGPYREDPFFRASMNRPKSSIYRLTRLTAGRLEESAYYRDYYAETGTVDEAVFLARLPDGDVINLSMMRLPKQGPFSEDEYQRLYLLAEPVAALLRRHTGLGDFAVRNLIQPGIDHQVELAFSTFGASVLSPREKDVLELMLRGYSTDVSAQRLSIARETLRRHRKNIYKKLDVSSQTDLFALFINSMSCLAEAAGEDPLRVYMGTG</sequence>
<dbReference type="InterPro" id="IPR000792">
    <property type="entry name" value="Tscrpt_reg_LuxR_C"/>
</dbReference>
<keyword evidence="2" id="KW-0238">DNA-binding</keyword>
<dbReference type="PRINTS" id="PR00038">
    <property type="entry name" value="HTHLUXR"/>
</dbReference>
<dbReference type="PANTHER" id="PTHR44688">
    <property type="entry name" value="DNA-BINDING TRANSCRIPTIONAL ACTIVATOR DEVR_DOSR"/>
    <property type="match status" value="1"/>
</dbReference>
<dbReference type="SUPFAM" id="SSF46894">
    <property type="entry name" value="C-terminal effector domain of the bipartite response regulators"/>
    <property type="match status" value="1"/>
</dbReference>
<name>A0A095VNC5_9GAMM</name>
<dbReference type="HOGENOM" id="CLU_067793_0_0_6"/>